<dbReference type="RefSeq" id="WP_007299286.1">
    <property type="nucleotide sequence ID" value="NZ_AJJH01000134.1"/>
</dbReference>
<dbReference type="PANTHER" id="PTHR34309">
    <property type="entry name" value="SLR1406 PROTEIN"/>
    <property type="match status" value="1"/>
</dbReference>
<comment type="caution">
    <text evidence="1">The sequence shown here is derived from an EMBL/GenBank/DDBJ whole genome shotgun (WGS) entry which is preliminary data.</text>
</comment>
<protein>
    <recommendedName>
        <fullName evidence="3">GlcG protein</fullName>
    </recommendedName>
</protein>
<name>I0WM49_RHOOP</name>
<evidence type="ECO:0008006" key="3">
    <source>
        <dbReference type="Google" id="ProtNLM"/>
    </source>
</evidence>
<dbReference type="InterPro" id="IPR038084">
    <property type="entry name" value="PduO/GlcC-like_sf"/>
</dbReference>
<dbReference type="SUPFAM" id="SSF143744">
    <property type="entry name" value="GlcG-like"/>
    <property type="match status" value="1"/>
</dbReference>
<dbReference type="Gene3D" id="3.30.450.150">
    <property type="entry name" value="Haem-degrading domain"/>
    <property type="match status" value="1"/>
</dbReference>
<organism evidence="1 2">
    <name type="scientific">Rhodococcus opacus RKJ300 = JCM 13270</name>
    <dbReference type="NCBI Taxonomy" id="1165867"/>
    <lineage>
        <taxon>Bacteria</taxon>
        <taxon>Bacillati</taxon>
        <taxon>Actinomycetota</taxon>
        <taxon>Actinomycetes</taxon>
        <taxon>Mycobacteriales</taxon>
        <taxon>Nocardiaceae</taxon>
        <taxon>Rhodococcus</taxon>
    </lineage>
</organism>
<dbReference type="Proteomes" id="UP000006447">
    <property type="component" value="Unassembled WGS sequence"/>
</dbReference>
<sequence>MKLSAARLIIENAQKFGHDSSFAPLAIVVLDGGGKVVASERQDGASMGRHEIAFAKAYGALALGVGSRALMNRAEQQPYFTTSAGIALGGALVPVPGGVLVLSDDATAAPLGAVGISGENSDRDESAAVHGIIGAGLIAKAD</sequence>
<evidence type="ECO:0000313" key="1">
    <source>
        <dbReference type="EMBL" id="EID77465.1"/>
    </source>
</evidence>
<dbReference type="PANTHER" id="PTHR34309:SF10">
    <property type="entry name" value="SLR1406 PROTEIN"/>
    <property type="match status" value="1"/>
</dbReference>
<evidence type="ECO:0000313" key="2">
    <source>
        <dbReference type="Proteomes" id="UP000006447"/>
    </source>
</evidence>
<dbReference type="AlphaFoldDB" id="I0WM49"/>
<dbReference type="InterPro" id="IPR005624">
    <property type="entry name" value="PduO/GlcC-like"/>
</dbReference>
<dbReference type="Pfam" id="PF03928">
    <property type="entry name" value="HbpS-like"/>
    <property type="match status" value="1"/>
</dbReference>
<gene>
    <name evidence="1" type="ORF">W59_23625</name>
</gene>
<dbReference type="EMBL" id="AJJH01000134">
    <property type="protein sequence ID" value="EID77465.1"/>
    <property type="molecule type" value="Genomic_DNA"/>
</dbReference>
<proteinExistence type="predicted"/>
<reference evidence="1 2" key="1">
    <citation type="journal article" date="2012" name="J. Bacteriol.">
        <title>Draft genome sequence of the nitrophenol-degrading actinomycete Rhodococcus imtechensis RKJ300.</title>
        <authorList>
            <person name="Vikram S."/>
            <person name="Kumar S."/>
            <person name="Subramanian S."/>
            <person name="Raghava G.P."/>
        </authorList>
    </citation>
    <scope>NUCLEOTIDE SEQUENCE [LARGE SCALE GENOMIC DNA]</scope>
    <source>
        <strain evidence="1 2">RKJ300</strain>
    </source>
</reference>
<dbReference type="PATRIC" id="fig|1165867.3.peg.4822"/>
<dbReference type="InterPro" id="IPR052517">
    <property type="entry name" value="GlcG_carb_metab_protein"/>
</dbReference>
<accession>I0WM49</accession>